<name>A0A1A0HIF9_9ASCO</name>
<comment type="caution">
    <text evidence="7">The sequence shown here is derived from an EMBL/GenBank/DDBJ whole genome shotgun (WGS) entry which is preliminary data.</text>
</comment>
<dbReference type="SUPFAM" id="SSF48576">
    <property type="entry name" value="Terpenoid synthases"/>
    <property type="match status" value="1"/>
</dbReference>
<dbReference type="PANTHER" id="PTHR21181:SF13">
    <property type="entry name" value="NADH DEHYDROGENASE (UBIQUINONE) COMPLEX I, ASSEMBLY FACTOR 6"/>
    <property type="match status" value="1"/>
</dbReference>
<evidence type="ECO:0000256" key="3">
    <source>
        <dbReference type="ARBA" id="ARBA00022946"/>
    </source>
</evidence>
<evidence type="ECO:0000256" key="4">
    <source>
        <dbReference type="ARBA" id="ARBA00023128"/>
    </source>
</evidence>
<dbReference type="GeneID" id="30029610"/>
<keyword evidence="2" id="KW-0999">Mitochondrion inner membrane</keyword>
<dbReference type="Pfam" id="PF00494">
    <property type="entry name" value="SQS_PSY"/>
    <property type="match status" value="1"/>
</dbReference>
<comment type="subcellular location">
    <subcellularLocation>
        <location evidence="1">Mitochondrion inner membrane</location>
    </subcellularLocation>
</comment>
<proteinExistence type="inferred from homology"/>
<accession>A0A1A0HIF9</accession>
<keyword evidence="8" id="KW-1185">Reference proteome</keyword>
<comment type="similarity">
    <text evidence="6">Belongs to the NDUFAF6 family.</text>
</comment>
<dbReference type="AlphaFoldDB" id="A0A1A0HIF9"/>
<organism evidence="7 8">
    <name type="scientific">Metschnikowia bicuspidata var. bicuspidata NRRL YB-4993</name>
    <dbReference type="NCBI Taxonomy" id="869754"/>
    <lineage>
        <taxon>Eukaryota</taxon>
        <taxon>Fungi</taxon>
        <taxon>Dikarya</taxon>
        <taxon>Ascomycota</taxon>
        <taxon>Saccharomycotina</taxon>
        <taxon>Pichiomycetes</taxon>
        <taxon>Metschnikowiaceae</taxon>
        <taxon>Metschnikowia</taxon>
    </lineage>
</organism>
<sequence>MLRGPNRVPYAVRYIVHSARTASYQLQLEKSVENIYALLEANDRLSYLLAQYIPEPARNAFIAIRAFALEINKITDGGSMDGRAAKALNQLSKSTGMTTADMKFKFWSELLVKSFSDKDDIGEPVAFLLRDALRNGLNLDIVYFHQFLQTRRHFLKSQQFSTVSDICSYGEGTYSQLNYATQSILLSPQISPSVIHMLELSTTLQSKVSDIAAHIGQATAVSSMILGMNFYASTRNQVTLPVNIMTKHELSQEALLRLSQGHTKNEGEIKDTRDRLKNVIFETAITANDHLLSARQKLKQVKEDIAEILEQRPRDTLLITNSKNWRKGLPDVIFVPFMLAIPTSLYLQRLEKHDFDVYSKKLQHKEWRLAWNSFRNYYQRRI</sequence>
<evidence type="ECO:0000313" key="8">
    <source>
        <dbReference type="Proteomes" id="UP000092555"/>
    </source>
</evidence>
<dbReference type="InterPro" id="IPR002060">
    <property type="entry name" value="Squ/phyt_synthse"/>
</dbReference>
<dbReference type="STRING" id="869754.A0A1A0HIF9"/>
<dbReference type="EMBL" id="LXTC01000001">
    <property type="protein sequence ID" value="OBA23954.1"/>
    <property type="molecule type" value="Genomic_DNA"/>
</dbReference>
<dbReference type="RefSeq" id="XP_018714435.1">
    <property type="nucleotide sequence ID" value="XM_018856634.1"/>
</dbReference>
<dbReference type="Gene3D" id="1.10.600.10">
    <property type="entry name" value="Farnesyl Diphosphate Synthase"/>
    <property type="match status" value="1"/>
</dbReference>
<dbReference type="GO" id="GO:0005743">
    <property type="term" value="C:mitochondrial inner membrane"/>
    <property type="evidence" value="ECO:0007669"/>
    <property type="project" value="UniProtKB-SubCell"/>
</dbReference>
<gene>
    <name evidence="7" type="ORF">METBIDRAFT_35621</name>
</gene>
<dbReference type="GO" id="GO:0032981">
    <property type="term" value="P:mitochondrial respiratory chain complex I assembly"/>
    <property type="evidence" value="ECO:0007669"/>
    <property type="project" value="TreeGrafter"/>
</dbReference>
<evidence type="ECO:0000256" key="5">
    <source>
        <dbReference type="ARBA" id="ARBA00023136"/>
    </source>
</evidence>
<keyword evidence="5" id="KW-0472">Membrane</keyword>
<keyword evidence="4" id="KW-0496">Mitochondrion</keyword>
<reference evidence="7 8" key="1">
    <citation type="submission" date="2016-05" db="EMBL/GenBank/DDBJ databases">
        <title>Comparative genomics of biotechnologically important yeasts.</title>
        <authorList>
            <consortium name="DOE Joint Genome Institute"/>
            <person name="Riley R."/>
            <person name="Haridas S."/>
            <person name="Wolfe K.H."/>
            <person name="Lopes M.R."/>
            <person name="Hittinger C.T."/>
            <person name="Goker M."/>
            <person name="Salamov A."/>
            <person name="Wisecaver J."/>
            <person name="Long T.M."/>
            <person name="Aerts A.L."/>
            <person name="Barry K."/>
            <person name="Choi C."/>
            <person name="Clum A."/>
            <person name="Coughlan A.Y."/>
            <person name="Deshpande S."/>
            <person name="Douglass A.P."/>
            <person name="Hanson S.J."/>
            <person name="Klenk H.-P."/>
            <person name="LaButti K."/>
            <person name="Lapidus A."/>
            <person name="Lindquist E."/>
            <person name="Lipzen A."/>
            <person name="Meier-kolthoff J.P."/>
            <person name="Ohm R.A."/>
            <person name="Otillar R.P."/>
            <person name="Pangilinan J."/>
            <person name="Peng Y."/>
            <person name="Rokas A."/>
            <person name="Rosa C.A."/>
            <person name="Scheuner C."/>
            <person name="Sibirny A.A."/>
            <person name="Slot J.C."/>
            <person name="Stielow J.B."/>
            <person name="Sun H."/>
            <person name="Kurtzman C.P."/>
            <person name="Blackwell M."/>
            <person name="Grigoriev I.V."/>
            <person name="Jeffries T.W."/>
        </authorList>
    </citation>
    <scope>NUCLEOTIDE SEQUENCE [LARGE SCALE GENOMIC DNA]</scope>
    <source>
        <strain evidence="7 8">NRRL YB-4993</strain>
    </source>
</reference>
<dbReference type="OrthoDB" id="270318at2759"/>
<evidence type="ECO:0008006" key="9">
    <source>
        <dbReference type="Google" id="ProtNLM"/>
    </source>
</evidence>
<evidence type="ECO:0000313" key="7">
    <source>
        <dbReference type="EMBL" id="OBA23954.1"/>
    </source>
</evidence>
<keyword evidence="3" id="KW-0809">Transit peptide</keyword>
<evidence type="ECO:0000256" key="6">
    <source>
        <dbReference type="ARBA" id="ARBA00038273"/>
    </source>
</evidence>
<dbReference type="InterPro" id="IPR008949">
    <property type="entry name" value="Isoprenoid_synthase_dom_sf"/>
</dbReference>
<protein>
    <recommendedName>
        <fullName evidence="9">NADH dehydrogenase (Ubiquinone) complex I, assembly factor 6</fullName>
    </recommendedName>
</protein>
<evidence type="ECO:0000256" key="1">
    <source>
        <dbReference type="ARBA" id="ARBA00004273"/>
    </source>
</evidence>
<evidence type="ECO:0000256" key="2">
    <source>
        <dbReference type="ARBA" id="ARBA00022792"/>
    </source>
</evidence>
<dbReference type="PANTHER" id="PTHR21181">
    <property type="match status" value="1"/>
</dbReference>
<dbReference type="Proteomes" id="UP000092555">
    <property type="component" value="Unassembled WGS sequence"/>
</dbReference>